<protein>
    <submittedName>
        <fullName evidence="1">Uncharacterized protein</fullName>
    </submittedName>
</protein>
<dbReference type="EMBL" id="FQXZ01000010">
    <property type="protein sequence ID" value="SHH96769.1"/>
    <property type="molecule type" value="Genomic_DNA"/>
</dbReference>
<reference evidence="1 2" key="1">
    <citation type="submission" date="2016-11" db="EMBL/GenBank/DDBJ databases">
        <authorList>
            <person name="Jaros S."/>
            <person name="Januszkiewicz K."/>
            <person name="Wedrychowicz H."/>
        </authorList>
    </citation>
    <scope>NUCLEOTIDE SEQUENCE [LARGE SCALE GENOMIC DNA]</scope>
    <source>
        <strain evidence="1 2">CECT 7868</strain>
    </source>
</reference>
<organism evidence="1 2">
    <name type="scientific">Vibrio aerogenes CECT 7868</name>
    <dbReference type="NCBI Taxonomy" id="1216006"/>
    <lineage>
        <taxon>Bacteria</taxon>
        <taxon>Pseudomonadati</taxon>
        <taxon>Pseudomonadota</taxon>
        <taxon>Gammaproteobacteria</taxon>
        <taxon>Vibrionales</taxon>
        <taxon>Vibrionaceae</taxon>
        <taxon>Vibrio</taxon>
    </lineage>
</organism>
<dbReference type="AlphaFoldDB" id="A0A1M5XAL5"/>
<evidence type="ECO:0000313" key="2">
    <source>
        <dbReference type="Proteomes" id="UP000184608"/>
    </source>
</evidence>
<proteinExistence type="predicted"/>
<sequence length="137" mass="16240">MYLVPLKVPAGWEVKWNHFYDIRAEDQRLEDGLIDYPFCEDMLYMTHQGRMRAIDLGWYPECDPEGAYHLILLQGHLEIPEFTHQVKQSVTRKIGGQSLVYRLEKQIIYDFEHPVKSFQSKDIYQVQAQIDVFLSCE</sequence>
<dbReference type="RefSeq" id="WP_073602830.1">
    <property type="nucleotide sequence ID" value="NZ_FQXZ01000010.1"/>
</dbReference>
<evidence type="ECO:0000313" key="1">
    <source>
        <dbReference type="EMBL" id="SHH96769.1"/>
    </source>
</evidence>
<dbReference type="STRING" id="1216006.VA7868_01063"/>
<keyword evidence="2" id="KW-1185">Reference proteome</keyword>
<dbReference type="Proteomes" id="UP000184608">
    <property type="component" value="Unassembled WGS sequence"/>
</dbReference>
<gene>
    <name evidence="1" type="ORF">VA7868_01063</name>
</gene>
<dbReference type="OrthoDB" id="3532550at2"/>
<name>A0A1M5XAL5_9VIBR</name>
<accession>A0A1M5XAL5</accession>